<feature type="transmembrane region" description="Helical" evidence="5">
    <location>
        <begin position="43"/>
        <end position="62"/>
    </location>
</feature>
<organism evidence="6">
    <name type="scientific">uncultured Rubrobacteraceae bacterium</name>
    <dbReference type="NCBI Taxonomy" id="349277"/>
    <lineage>
        <taxon>Bacteria</taxon>
        <taxon>Bacillati</taxon>
        <taxon>Actinomycetota</taxon>
        <taxon>Rubrobacteria</taxon>
        <taxon>Rubrobacterales</taxon>
        <taxon>Rubrobacteraceae</taxon>
        <taxon>environmental samples</taxon>
    </lineage>
</organism>
<keyword evidence="5" id="KW-0812">Transmembrane</keyword>
<feature type="compositionally biased region" description="Acidic residues" evidence="4">
    <location>
        <begin position="71"/>
        <end position="80"/>
    </location>
</feature>
<feature type="transmembrane region" description="Helical" evidence="5">
    <location>
        <begin position="15"/>
        <end position="36"/>
    </location>
</feature>
<evidence type="ECO:0000313" key="6">
    <source>
        <dbReference type="EMBL" id="CAA9411386.1"/>
    </source>
</evidence>
<keyword evidence="3" id="KW-1003">Cell membrane</keyword>
<gene>
    <name evidence="6" type="ORF">AVDCRST_MAG78-411</name>
</gene>
<protein>
    <submittedName>
        <fullName evidence="6">Uncharacterized MFS-type transporter</fullName>
    </submittedName>
</protein>
<evidence type="ECO:0000256" key="2">
    <source>
        <dbReference type="ARBA" id="ARBA00022448"/>
    </source>
</evidence>
<reference evidence="6" key="1">
    <citation type="submission" date="2020-02" db="EMBL/GenBank/DDBJ databases">
        <authorList>
            <person name="Meier V. D."/>
        </authorList>
    </citation>
    <scope>NUCLEOTIDE SEQUENCE</scope>
    <source>
        <strain evidence="6">AVDCRST_MAG78</strain>
    </source>
</reference>
<feature type="region of interest" description="Disordered" evidence="4">
    <location>
        <begin position="71"/>
        <end position="90"/>
    </location>
</feature>
<name>A0A6J4PIV8_9ACTN</name>
<dbReference type="AlphaFoldDB" id="A0A6J4PIV8"/>
<evidence type="ECO:0000256" key="4">
    <source>
        <dbReference type="SAM" id="MobiDB-lite"/>
    </source>
</evidence>
<keyword evidence="2" id="KW-0813">Transport</keyword>
<keyword evidence="5" id="KW-0472">Membrane</keyword>
<evidence type="ECO:0000256" key="5">
    <source>
        <dbReference type="SAM" id="Phobius"/>
    </source>
</evidence>
<sequence>MFSARVRYSGASMGYQLGSVVSGGLSPFIMTSLLALTGTSASVAAYIAVMAAISFGSVYLITETYEDEMSEDVAEAEEVAAGERGRPATS</sequence>
<comment type="subcellular location">
    <subcellularLocation>
        <location evidence="1">Cell membrane</location>
        <topology evidence="1">Multi-pass membrane protein</topology>
    </subcellularLocation>
</comment>
<dbReference type="InterPro" id="IPR036259">
    <property type="entry name" value="MFS_trans_sf"/>
</dbReference>
<dbReference type="EMBL" id="CADCVB010000025">
    <property type="protein sequence ID" value="CAA9411386.1"/>
    <property type="molecule type" value="Genomic_DNA"/>
</dbReference>
<evidence type="ECO:0000256" key="3">
    <source>
        <dbReference type="ARBA" id="ARBA00022475"/>
    </source>
</evidence>
<keyword evidence="5" id="KW-1133">Transmembrane helix</keyword>
<dbReference type="SUPFAM" id="SSF103473">
    <property type="entry name" value="MFS general substrate transporter"/>
    <property type="match status" value="1"/>
</dbReference>
<proteinExistence type="predicted"/>
<feature type="compositionally biased region" description="Basic and acidic residues" evidence="4">
    <location>
        <begin position="81"/>
        <end position="90"/>
    </location>
</feature>
<accession>A0A6J4PIV8</accession>
<evidence type="ECO:0000256" key="1">
    <source>
        <dbReference type="ARBA" id="ARBA00004651"/>
    </source>
</evidence>
<dbReference type="PANTHER" id="PTHR43045">
    <property type="entry name" value="SHIKIMATE TRANSPORTER"/>
    <property type="match status" value="1"/>
</dbReference>
<dbReference type="PANTHER" id="PTHR43045:SF1">
    <property type="entry name" value="SHIKIMATE TRANSPORTER"/>
    <property type="match status" value="1"/>
</dbReference>
<dbReference type="GO" id="GO:0005886">
    <property type="term" value="C:plasma membrane"/>
    <property type="evidence" value="ECO:0007669"/>
    <property type="project" value="UniProtKB-SubCell"/>
</dbReference>